<protein>
    <submittedName>
        <fullName evidence="2">Transposase</fullName>
    </submittedName>
</protein>
<evidence type="ECO:0000313" key="3">
    <source>
        <dbReference type="Proteomes" id="UP000322981"/>
    </source>
</evidence>
<organism evidence="2 3">
    <name type="scientific">Thiohalocapsa marina</name>
    <dbReference type="NCBI Taxonomy" id="424902"/>
    <lineage>
        <taxon>Bacteria</taxon>
        <taxon>Pseudomonadati</taxon>
        <taxon>Pseudomonadota</taxon>
        <taxon>Gammaproteobacteria</taxon>
        <taxon>Chromatiales</taxon>
        <taxon>Chromatiaceae</taxon>
        <taxon>Thiohalocapsa</taxon>
    </lineage>
</organism>
<proteinExistence type="predicted"/>
<keyword evidence="3" id="KW-1185">Reference proteome</keyword>
<dbReference type="SUPFAM" id="SSF53098">
    <property type="entry name" value="Ribonuclease H-like"/>
    <property type="match status" value="1"/>
</dbReference>
<dbReference type="GO" id="GO:0004803">
    <property type="term" value="F:transposase activity"/>
    <property type="evidence" value="ECO:0007669"/>
    <property type="project" value="InterPro"/>
</dbReference>
<dbReference type="OrthoDB" id="6112254at2"/>
<sequence>MINAIMLNKNRLTSLMHTLTNNTVFGDLLSPVQRALTRIRPSTAFGRVLSMEAFISLGVLRHLQGTQVLREQVQQTLHLDIEAVDRPPLARSTWSDAPASRERQAQLRQVVGALRLQAAQTLPDRLAQIPGLGDRPVRAVDGVYQPESAHFRRCIPRDGGEDNPKGHLLLAFQNLRIGVIDDVITDTRSQHELTCLRAYEERPDALTRERRTLWVADRGFIAAAFWDAKKRALGATLITRMKSNLVIDSTEGRPIEPDPINDVVEQDLAISLTSSKALWRRIRYRTPAGERIELLTNDFSLQPGVVAFLYGRRWEQEKSHDQWKNDFAAGKAWGKSPVAIANQADLAIITTLLVRLLLARRLDSDEDQKVLKKQDRRQQKLADHKVGTQRPDWSGAIYRHTSKLSRQVLRFFKLAFLKPASAALYQRQLKPLLQAYL</sequence>
<feature type="domain" description="Transposase IS4-like" evidence="1">
    <location>
        <begin position="179"/>
        <end position="350"/>
    </location>
</feature>
<dbReference type="EMBL" id="VWXX01000026">
    <property type="protein sequence ID" value="KAA6183944.1"/>
    <property type="molecule type" value="Genomic_DNA"/>
</dbReference>
<evidence type="ECO:0000313" key="2">
    <source>
        <dbReference type="EMBL" id="KAA6183944.1"/>
    </source>
</evidence>
<reference evidence="2 3" key="1">
    <citation type="submission" date="2019-09" db="EMBL/GenBank/DDBJ databases">
        <title>Whole-genome sequence of the purple sulfur bacterium Thiohalocapsa marina DSM 19078.</title>
        <authorList>
            <person name="Kyndt J.A."/>
            <person name="Meyer T.E."/>
        </authorList>
    </citation>
    <scope>NUCLEOTIDE SEQUENCE [LARGE SCALE GENOMIC DNA]</scope>
    <source>
        <strain evidence="2 3">DSM 19078</strain>
    </source>
</reference>
<accession>A0A5M8FHP6</accession>
<dbReference type="AlphaFoldDB" id="A0A5M8FHP6"/>
<evidence type="ECO:0000259" key="1">
    <source>
        <dbReference type="Pfam" id="PF01609"/>
    </source>
</evidence>
<name>A0A5M8FHP6_9GAMM</name>
<dbReference type="Proteomes" id="UP000322981">
    <property type="component" value="Unassembled WGS sequence"/>
</dbReference>
<dbReference type="InterPro" id="IPR002559">
    <property type="entry name" value="Transposase_11"/>
</dbReference>
<dbReference type="GO" id="GO:0003677">
    <property type="term" value="F:DNA binding"/>
    <property type="evidence" value="ECO:0007669"/>
    <property type="project" value="InterPro"/>
</dbReference>
<comment type="caution">
    <text evidence="2">The sequence shown here is derived from an EMBL/GenBank/DDBJ whole genome shotgun (WGS) entry which is preliminary data.</text>
</comment>
<gene>
    <name evidence="2" type="ORF">F2Q65_14145</name>
</gene>
<dbReference type="GO" id="GO:0006313">
    <property type="term" value="P:DNA transposition"/>
    <property type="evidence" value="ECO:0007669"/>
    <property type="project" value="InterPro"/>
</dbReference>
<dbReference type="Pfam" id="PF01609">
    <property type="entry name" value="DDE_Tnp_1"/>
    <property type="match status" value="1"/>
</dbReference>
<dbReference type="InterPro" id="IPR012337">
    <property type="entry name" value="RNaseH-like_sf"/>
</dbReference>